<dbReference type="EMBL" id="JAGVWB010000010">
    <property type="protein sequence ID" value="MBS3058083.1"/>
    <property type="molecule type" value="Genomic_DNA"/>
</dbReference>
<evidence type="ECO:0000313" key="2">
    <source>
        <dbReference type="Proteomes" id="UP000680185"/>
    </source>
</evidence>
<organism evidence="1 2">
    <name type="scientific">Candidatus Iainarchaeum sp</name>
    <dbReference type="NCBI Taxonomy" id="3101447"/>
    <lineage>
        <taxon>Archaea</taxon>
        <taxon>Candidatus Iainarchaeota</taxon>
        <taxon>Candidatus Iainarchaeia</taxon>
        <taxon>Candidatus Iainarchaeales</taxon>
        <taxon>Candidatus Iainarchaeaceae</taxon>
        <taxon>Candidatus Iainarchaeum</taxon>
    </lineage>
</organism>
<evidence type="ECO:0000313" key="1">
    <source>
        <dbReference type="EMBL" id="MBS3058083.1"/>
    </source>
</evidence>
<name>A0A8T4KSS2_9ARCH</name>
<sequence>MIRMQWLKLVRSLMQRRKKRREAKNRQLKPISSDAEKLRKKFQPPNILARLYPKAFVKIILKNHISFETSDGKKVQILRNGFLNIGKSWEKLGVKPRALVIVLVDGKKLYFYRSSGEASGRPGEWFPTFGLIDYGEPYNPGTLVKMKGHEGVYLGEPTSFPQWVDEISRQLKIIENQLSLHQEWNIHTFEQIAHGLNKIPYTDQLKVGKSFKDLYPNHG</sequence>
<gene>
    <name evidence="1" type="ORF">J4478_01650</name>
</gene>
<reference evidence="1" key="1">
    <citation type="submission" date="2021-03" db="EMBL/GenBank/DDBJ databases">
        <authorList>
            <person name="Jaffe A."/>
        </authorList>
    </citation>
    <scope>NUCLEOTIDE SEQUENCE</scope>
    <source>
        <strain evidence="1">RIFCSPLOWO2_01_FULL_43_13</strain>
    </source>
</reference>
<reference evidence="1" key="2">
    <citation type="submission" date="2021-05" db="EMBL/GenBank/DDBJ databases">
        <title>Protein family content uncovers lineage relationships and bacterial pathway maintenance mechanisms in DPANN archaea.</title>
        <authorList>
            <person name="Castelle C.J."/>
            <person name="Meheust R."/>
            <person name="Jaffe A.L."/>
            <person name="Seitz K."/>
            <person name="Gong X."/>
            <person name="Baker B.J."/>
            <person name="Banfield J.F."/>
        </authorList>
    </citation>
    <scope>NUCLEOTIDE SEQUENCE</scope>
    <source>
        <strain evidence="1">RIFCSPLOWO2_01_FULL_43_13</strain>
    </source>
</reference>
<comment type="caution">
    <text evidence="1">The sequence shown here is derived from an EMBL/GenBank/DDBJ whole genome shotgun (WGS) entry which is preliminary data.</text>
</comment>
<proteinExistence type="predicted"/>
<dbReference type="Proteomes" id="UP000680185">
    <property type="component" value="Unassembled WGS sequence"/>
</dbReference>
<accession>A0A8T4KSS2</accession>
<protein>
    <submittedName>
        <fullName evidence="1">Uncharacterized protein</fullName>
    </submittedName>
</protein>
<dbReference type="AlphaFoldDB" id="A0A8T4KSS2"/>